<accession>A0A4R2B5L1</accession>
<dbReference type="SUPFAM" id="SSF56801">
    <property type="entry name" value="Acetyl-CoA synthetase-like"/>
    <property type="match status" value="1"/>
</dbReference>
<dbReference type="RefSeq" id="WP_132011147.1">
    <property type="nucleotide sequence ID" value="NZ_JABUHM010000012.1"/>
</dbReference>
<gene>
    <name evidence="2" type="ORF">EV146_114169</name>
</gene>
<evidence type="ECO:0000313" key="3">
    <source>
        <dbReference type="Proteomes" id="UP000295689"/>
    </source>
</evidence>
<dbReference type="GO" id="GO:0016874">
    <property type="term" value="F:ligase activity"/>
    <property type="evidence" value="ECO:0007669"/>
    <property type="project" value="UniProtKB-KW"/>
</dbReference>
<reference evidence="2 3" key="1">
    <citation type="journal article" date="2015" name="Stand. Genomic Sci.">
        <title>Genomic Encyclopedia of Bacterial and Archaeal Type Strains, Phase III: the genomes of soil and plant-associated and newly described type strains.</title>
        <authorList>
            <person name="Whitman W.B."/>
            <person name="Woyke T."/>
            <person name="Klenk H.P."/>
            <person name="Zhou Y."/>
            <person name="Lilburn T.G."/>
            <person name="Beck B.J."/>
            <person name="De Vos P."/>
            <person name="Vandamme P."/>
            <person name="Eisen J.A."/>
            <person name="Garrity G."/>
            <person name="Hugenholtz P."/>
            <person name="Kyrpides N.C."/>
        </authorList>
    </citation>
    <scope>NUCLEOTIDE SEQUENCE [LARGE SCALE GENOMIC DNA]</scope>
    <source>
        <strain evidence="2 3">CV53</strain>
    </source>
</reference>
<dbReference type="AlphaFoldDB" id="A0A4R2B5L1"/>
<sequence length="444" mass="50367">MSAVGVKAEGKTLHLQEHVEWFETLDENNLSIETLEREEVKAYHERAVNKLIHYLYENNSFYRAKLEEAGITSASHVDFEEFSKIPFLTKDELREDSKVILTKKKLAQLCCSTGTTGGKPIYIGHTLDELYSYYFAPKYPSLMERVKNKVVANALPYEMSSSALTFHHEFQHLLNCTILPLGKGGAYSEPKKAIEFMQAWEAEVLVTTPSYAIVLWEAAQEMNIDLTKDLKVSHIFLTGEGSSNSFRKRIELIWGCTSTILYGSLEAMLLGLECDSQSGFHLPDGHLYVEIVDPETNELLDPGQQGEIVITTLLREGMPLLRYRTGDLGFIEESGCACGINLPKLHLRGRSGDQIVLQSGSFSPFYLEDILMQVEGVGNWYRFLVKGNSLTVEVEPFNDEVDKEYLAQLIEEKLEFYTNSPCTARVVEKVQRNDGKIKRVWYID</sequence>
<proteinExistence type="predicted"/>
<dbReference type="Pfam" id="PF00501">
    <property type="entry name" value="AMP-binding"/>
    <property type="match status" value="1"/>
</dbReference>
<keyword evidence="3" id="KW-1185">Reference proteome</keyword>
<dbReference type="PANTHER" id="PTHR43845:SF1">
    <property type="entry name" value="BLR5969 PROTEIN"/>
    <property type="match status" value="1"/>
</dbReference>
<dbReference type="EMBL" id="SLVV01000014">
    <property type="protein sequence ID" value="TCN20549.1"/>
    <property type="molecule type" value="Genomic_DNA"/>
</dbReference>
<protein>
    <submittedName>
        <fullName evidence="2">Phenylacetate-CoA ligase</fullName>
    </submittedName>
</protein>
<feature type="domain" description="AMP-dependent synthetase/ligase" evidence="1">
    <location>
        <begin position="75"/>
        <end position="311"/>
    </location>
</feature>
<name>A0A4R2B5L1_9BACI</name>
<evidence type="ECO:0000259" key="1">
    <source>
        <dbReference type="Pfam" id="PF00501"/>
    </source>
</evidence>
<evidence type="ECO:0000313" key="2">
    <source>
        <dbReference type="EMBL" id="TCN20549.1"/>
    </source>
</evidence>
<comment type="caution">
    <text evidence="2">The sequence shown here is derived from an EMBL/GenBank/DDBJ whole genome shotgun (WGS) entry which is preliminary data.</text>
</comment>
<dbReference type="Gene3D" id="3.40.50.12780">
    <property type="entry name" value="N-terminal domain of ligase-like"/>
    <property type="match status" value="1"/>
</dbReference>
<organism evidence="2 3">
    <name type="scientific">Mesobacillus foraminis</name>
    <dbReference type="NCBI Taxonomy" id="279826"/>
    <lineage>
        <taxon>Bacteria</taxon>
        <taxon>Bacillati</taxon>
        <taxon>Bacillota</taxon>
        <taxon>Bacilli</taxon>
        <taxon>Bacillales</taxon>
        <taxon>Bacillaceae</taxon>
        <taxon>Mesobacillus</taxon>
    </lineage>
</organism>
<dbReference type="Proteomes" id="UP000295689">
    <property type="component" value="Unassembled WGS sequence"/>
</dbReference>
<dbReference type="InterPro" id="IPR000873">
    <property type="entry name" value="AMP-dep_synth/lig_dom"/>
</dbReference>
<dbReference type="PANTHER" id="PTHR43845">
    <property type="entry name" value="BLR5969 PROTEIN"/>
    <property type="match status" value="1"/>
</dbReference>
<dbReference type="InterPro" id="IPR042099">
    <property type="entry name" value="ANL_N_sf"/>
</dbReference>
<keyword evidence="2" id="KW-0436">Ligase</keyword>